<keyword evidence="4" id="KW-1133">Transmembrane helix</keyword>
<dbReference type="Pfam" id="PF00067">
    <property type="entry name" value="p450"/>
    <property type="match status" value="1"/>
</dbReference>
<evidence type="ECO:0000256" key="1">
    <source>
        <dbReference type="ARBA" id="ARBA00004167"/>
    </source>
</evidence>
<keyword evidence="7" id="KW-0503">Monooxygenase</keyword>
<dbReference type="PRINTS" id="PR00463">
    <property type="entry name" value="EP450I"/>
</dbReference>
<dbReference type="SUPFAM" id="SSF48264">
    <property type="entry name" value="Cytochrome P450"/>
    <property type="match status" value="1"/>
</dbReference>
<evidence type="ECO:0000256" key="2">
    <source>
        <dbReference type="ARBA" id="ARBA00010617"/>
    </source>
</evidence>
<evidence type="ECO:0000313" key="9">
    <source>
        <dbReference type="Proteomes" id="UP001202328"/>
    </source>
</evidence>
<accession>A0AAD4S6U3</accession>
<dbReference type="PANTHER" id="PTHR47283:SF1">
    <property type="entry name" value="ENT-KAURENE OXIDASE, CHLOROPLASTIC"/>
    <property type="match status" value="1"/>
</dbReference>
<dbReference type="InterPro" id="IPR044225">
    <property type="entry name" value="KO_chloroplastic"/>
</dbReference>
<comment type="caution">
    <text evidence="8">The sequence shown here is derived from an EMBL/GenBank/DDBJ whole genome shotgun (WGS) entry which is preliminary data.</text>
</comment>
<dbReference type="InterPro" id="IPR017972">
    <property type="entry name" value="Cyt_P450_CS"/>
</dbReference>
<dbReference type="GO" id="GO:0016709">
    <property type="term" value="F:oxidoreductase activity, acting on paired donors, with incorporation or reduction of molecular oxygen, NAD(P)H as one donor, and incorporation of one atom of oxygen"/>
    <property type="evidence" value="ECO:0007669"/>
    <property type="project" value="TreeGrafter"/>
</dbReference>
<dbReference type="InterPro" id="IPR001128">
    <property type="entry name" value="Cyt_P450"/>
</dbReference>
<name>A0AAD4S6U3_9MAGN</name>
<evidence type="ECO:0000256" key="4">
    <source>
        <dbReference type="ARBA" id="ARBA00022989"/>
    </source>
</evidence>
<dbReference type="GO" id="GO:0020037">
    <property type="term" value="F:heme binding"/>
    <property type="evidence" value="ECO:0007669"/>
    <property type="project" value="InterPro"/>
</dbReference>
<keyword evidence="9" id="KW-1185">Reference proteome</keyword>
<keyword evidence="7" id="KW-0560">Oxidoreductase</keyword>
<keyword evidence="5" id="KW-0472">Membrane</keyword>
<dbReference type="GO" id="GO:0010241">
    <property type="term" value="P:ent-kaurene oxidation to kaurenoic acid"/>
    <property type="evidence" value="ECO:0007669"/>
    <property type="project" value="InterPro"/>
</dbReference>
<evidence type="ECO:0000256" key="7">
    <source>
        <dbReference type="RuleBase" id="RU000461"/>
    </source>
</evidence>
<evidence type="ECO:0000256" key="6">
    <source>
        <dbReference type="PIRSR" id="PIRSR602401-1"/>
    </source>
</evidence>
<comment type="similarity">
    <text evidence="2 7">Belongs to the cytochrome P450 family.</text>
</comment>
<sequence length="471" mass="53748">MSRKYFIITPRTIRELIFSYPSETGRELRMVPGLPLIGNLLQLKDKKPHRTFGRWAEEYGPIYSIRLGHSTVFVLKDLNDTSLAKEAMVTKFSSITTKKFPRAWKILTAKSMVASSQDTMTDNILRSLHTHAMENLLEPVNLREICKLEIFGLTLKQAFGKDIQSSLYVKGLGKTFTRDEIFNILVIDPIVVAIDMDWRDFFPYLSWVPNKSFEMKVQHVTMRVQEVMKTLFQEQKKRISMGEEVTAFVGLLLSEGTNLTETQLIKLIWETIIAGTDTTLVAIEWAMYELAKNPKYQDHLYREIQKVCGNSKYAEEPLAYLSAIFHETLRKHSPAPFDPLRYVHEDTQLGGHDIPAGSEIAINIYGCPMDKEQYDLPEEWRPERFLDDKYDPAGLFNTMAFGSGKRACAGALQAKTIFCTVVGRLIQDFEWSLKEGEEDDVNTGTLTSQKHNPMLAMITPRDNSHLSTGLA</sequence>
<dbReference type="Proteomes" id="UP001202328">
    <property type="component" value="Unassembled WGS sequence"/>
</dbReference>
<dbReference type="InterPro" id="IPR036396">
    <property type="entry name" value="Cyt_P450_sf"/>
</dbReference>
<dbReference type="GO" id="GO:0005783">
    <property type="term" value="C:endoplasmic reticulum"/>
    <property type="evidence" value="ECO:0007669"/>
    <property type="project" value="TreeGrafter"/>
</dbReference>
<keyword evidence="6 7" id="KW-0479">Metal-binding</keyword>
<dbReference type="GO" id="GO:0033075">
    <property type="term" value="P:isoquinoline alkaloid biosynthetic process"/>
    <property type="evidence" value="ECO:0007669"/>
    <property type="project" value="UniProtKB-ARBA"/>
</dbReference>
<dbReference type="AlphaFoldDB" id="A0AAD4S6U3"/>
<comment type="cofactor">
    <cofactor evidence="6">
        <name>heme</name>
        <dbReference type="ChEBI" id="CHEBI:30413"/>
    </cofactor>
</comment>
<dbReference type="EMBL" id="JAJJMB010013226">
    <property type="protein sequence ID" value="KAI3869931.1"/>
    <property type="molecule type" value="Genomic_DNA"/>
</dbReference>
<feature type="binding site" description="axial binding residue" evidence="6">
    <location>
        <position position="408"/>
    </location>
    <ligand>
        <name>heme</name>
        <dbReference type="ChEBI" id="CHEBI:30413"/>
    </ligand>
    <ligandPart>
        <name>Fe</name>
        <dbReference type="ChEBI" id="CHEBI:18248"/>
    </ligandPart>
</feature>
<dbReference type="GO" id="GO:0009686">
    <property type="term" value="P:gibberellin biosynthetic process"/>
    <property type="evidence" value="ECO:0007669"/>
    <property type="project" value="InterPro"/>
</dbReference>
<protein>
    <recommendedName>
        <fullName evidence="10">Cytochrome P450</fullName>
    </recommendedName>
</protein>
<dbReference type="PANTHER" id="PTHR47283">
    <property type="entry name" value="ENT-KAURENE OXIDASE, CHLOROPLASTIC"/>
    <property type="match status" value="1"/>
</dbReference>
<dbReference type="InterPro" id="IPR002401">
    <property type="entry name" value="Cyt_P450_E_grp-I"/>
</dbReference>
<organism evidence="8 9">
    <name type="scientific">Papaver atlanticum</name>
    <dbReference type="NCBI Taxonomy" id="357466"/>
    <lineage>
        <taxon>Eukaryota</taxon>
        <taxon>Viridiplantae</taxon>
        <taxon>Streptophyta</taxon>
        <taxon>Embryophyta</taxon>
        <taxon>Tracheophyta</taxon>
        <taxon>Spermatophyta</taxon>
        <taxon>Magnoliopsida</taxon>
        <taxon>Ranunculales</taxon>
        <taxon>Papaveraceae</taxon>
        <taxon>Papaveroideae</taxon>
        <taxon>Papaver</taxon>
    </lineage>
</organism>
<proteinExistence type="inferred from homology"/>
<keyword evidence="3" id="KW-0812">Transmembrane</keyword>
<keyword evidence="6 7" id="KW-0408">Iron</keyword>
<dbReference type="Gene3D" id="1.10.630.10">
    <property type="entry name" value="Cytochrome P450"/>
    <property type="match status" value="1"/>
</dbReference>
<reference evidence="8" key="1">
    <citation type="submission" date="2022-04" db="EMBL/GenBank/DDBJ databases">
        <title>A functionally conserved STORR gene fusion in Papaver species that diverged 16.8 million years ago.</title>
        <authorList>
            <person name="Catania T."/>
        </authorList>
    </citation>
    <scope>NUCLEOTIDE SEQUENCE</scope>
    <source>
        <strain evidence="8">S-188037</strain>
    </source>
</reference>
<evidence type="ECO:0008006" key="10">
    <source>
        <dbReference type="Google" id="ProtNLM"/>
    </source>
</evidence>
<evidence type="ECO:0000256" key="5">
    <source>
        <dbReference type="ARBA" id="ARBA00023136"/>
    </source>
</evidence>
<dbReference type="GO" id="GO:0052615">
    <property type="term" value="F:ent-kaurene oxidase activity"/>
    <property type="evidence" value="ECO:0007669"/>
    <property type="project" value="InterPro"/>
</dbReference>
<gene>
    <name evidence="8" type="ORF">MKW98_002820</name>
</gene>
<dbReference type="GO" id="GO:0005506">
    <property type="term" value="F:iron ion binding"/>
    <property type="evidence" value="ECO:0007669"/>
    <property type="project" value="InterPro"/>
</dbReference>
<evidence type="ECO:0000313" key="8">
    <source>
        <dbReference type="EMBL" id="KAI3869931.1"/>
    </source>
</evidence>
<evidence type="ECO:0000256" key="3">
    <source>
        <dbReference type="ARBA" id="ARBA00022692"/>
    </source>
</evidence>
<keyword evidence="6 7" id="KW-0349">Heme</keyword>
<dbReference type="GO" id="GO:0009707">
    <property type="term" value="C:chloroplast outer membrane"/>
    <property type="evidence" value="ECO:0007669"/>
    <property type="project" value="TreeGrafter"/>
</dbReference>
<dbReference type="PROSITE" id="PS00086">
    <property type="entry name" value="CYTOCHROME_P450"/>
    <property type="match status" value="1"/>
</dbReference>
<dbReference type="PRINTS" id="PR00385">
    <property type="entry name" value="P450"/>
</dbReference>
<comment type="subcellular location">
    <subcellularLocation>
        <location evidence="1">Membrane</location>
        <topology evidence="1">Single-pass membrane protein</topology>
    </subcellularLocation>
</comment>